<dbReference type="AlphaFoldDB" id="A0A1E7N3L1"/>
<gene>
    <name evidence="2" type="ORF">GCM10010502_20890</name>
    <name evidence="3" type="ORF">HS99_0034490</name>
</gene>
<organism evidence="3 4">
    <name type="scientific">Kitasatospora aureofaciens</name>
    <name type="common">Streptomyces aureofaciens</name>
    <dbReference type="NCBI Taxonomy" id="1894"/>
    <lineage>
        <taxon>Bacteria</taxon>
        <taxon>Bacillati</taxon>
        <taxon>Actinomycetota</taxon>
        <taxon>Actinomycetes</taxon>
        <taxon>Kitasatosporales</taxon>
        <taxon>Streptomycetaceae</taxon>
        <taxon>Kitasatospora</taxon>
    </lineage>
</organism>
<evidence type="ECO:0000313" key="3">
    <source>
        <dbReference type="EMBL" id="OEV35043.1"/>
    </source>
</evidence>
<dbReference type="RefSeq" id="WP_030284793.1">
    <property type="nucleotide sequence ID" value="NZ_BMUB01000004.1"/>
</dbReference>
<proteinExistence type="predicted"/>
<reference evidence="3 4" key="2">
    <citation type="submission" date="2014-07" db="EMBL/GenBank/DDBJ databases">
        <authorList>
            <person name="Zhang J.E."/>
            <person name="Yang H."/>
            <person name="Guo J."/>
            <person name="Deng Z."/>
            <person name="Luo H."/>
            <person name="Luo M."/>
            <person name="Zhao B."/>
        </authorList>
    </citation>
    <scope>NUCLEOTIDE SEQUENCE [LARGE SCALE GENOMIC DNA]</scope>
    <source>
        <strain evidence="3">ATCC 10762</strain>
        <strain evidence="4">ATCC 10762 / DSM 40127 / CCM 3239 / JCM 4008 / LMG 5968 / NBRC 12843 / NCIMB 8234 / A-377</strain>
    </source>
</reference>
<evidence type="ECO:0000256" key="1">
    <source>
        <dbReference type="SAM" id="Phobius"/>
    </source>
</evidence>
<comment type="caution">
    <text evidence="3">The sequence shown here is derived from an EMBL/GenBank/DDBJ whole genome shotgun (WGS) entry which is preliminary data.</text>
</comment>
<accession>A0A8H9HIL0</accession>
<keyword evidence="1" id="KW-0812">Transmembrane</keyword>
<reference evidence="2" key="1">
    <citation type="journal article" date="2014" name="Int. J. Syst. Evol. Microbiol.">
        <title>Complete genome sequence of Corynebacterium casei LMG S-19264T (=DSM 44701T), isolated from a smear-ripened cheese.</title>
        <authorList>
            <consortium name="US DOE Joint Genome Institute (JGI-PGF)"/>
            <person name="Walter F."/>
            <person name="Albersmeier A."/>
            <person name="Kalinowski J."/>
            <person name="Ruckert C."/>
        </authorList>
    </citation>
    <scope>NUCLEOTIDE SEQUENCE</scope>
    <source>
        <strain evidence="2">JCM 4434</strain>
    </source>
</reference>
<evidence type="ECO:0000313" key="4">
    <source>
        <dbReference type="Proteomes" id="UP000037395"/>
    </source>
</evidence>
<reference evidence="2" key="5">
    <citation type="submission" date="2020-09" db="EMBL/GenBank/DDBJ databases">
        <authorList>
            <person name="Sun Q."/>
            <person name="Ohkuma M."/>
        </authorList>
    </citation>
    <scope>NUCLEOTIDE SEQUENCE</scope>
    <source>
        <strain evidence="2">JCM 4434</strain>
    </source>
</reference>
<feature type="transmembrane region" description="Helical" evidence="1">
    <location>
        <begin position="40"/>
        <end position="64"/>
    </location>
</feature>
<dbReference type="Proteomes" id="UP000610124">
    <property type="component" value="Unassembled WGS sequence"/>
</dbReference>
<sequence>MRWIRRAVRVADGDAFQASLFGALVLALDLWLLSRTEYDPTAVAALVGLDSAGALAGLGIGLVGARVDAHHRRDTTPAVSQGVRLVRCAATGALYVHLLLPVALVADFVLHPDHLIGVLGGTLDRDDAPR</sequence>
<reference evidence="3" key="3">
    <citation type="submission" date="2016-08" db="EMBL/GenBank/DDBJ databases">
        <title>Sequencing, Assembly and Comparative Genomics of S. aureofaciens ATCC 10762.</title>
        <authorList>
            <person name="Gradnigo J.S."/>
            <person name="Johnson N."/>
            <person name="Somerville G.A."/>
        </authorList>
    </citation>
    <scope>NUCLEOTIDE SEQUENCE [LARGE SCALE GENOMIC DNA]</scope>
    <source>
        <strain evidence="3">ATCC 10762</strain>
    </source>
</reference>
<protein>
    <submittedName>
        <fullName evidence="3">Uncharacterized protein</fullName>
    </submittedName>
</protein>
<accession>A0A1E7N3L1</accession>
<dbReference type="Proteomes" id="UP000037395">
    <property type="component" value="Unassembled WGS sequence"/>
</dbReference>
<dbReference type="GeneID" id="97485230"/>
<keyword evidence="1" id="KW-1133">Transmembrane helix</keyword>
<dbReference type="EMBL" id="BMUB01000004">
    <property type="protein sequence ID" value="GGU69520.1"/>
    <property type="molecule type" value="Genomic_DNA"/>
</dbReference>
<keyword evidence="4" id="KW-1185">Reference proteome</keyword>
<feature type="transmembrane region" description="Helical" evidence="1">
    <location>
        <begin position="15"/>
        <end position="34"/>
    </location>
</feature>
<dbReference type="EMBL" id="JPRF03000040">
    <property type="protein sequence ID" value="OEV35043.1"/>
    <property type="molecule type" value="Genomic_DNA"/>
</dbReference>
<name>A0A1E7N3L1_KITAU</name>
<keyword evidence="1" id="KW-0472">Membrane</keyword>
<reference evidence="4" key="4">
    <citation type="submission" date="2016-08" db="EMBL/GenBank/DDBJ databases">
        <title>Sequencing, assembly and comparative genomics of S. aureofaciens ATCC 10762.</title>
        <authorList>
            <person name="Gradnigo J.S."/>
            <person name="Johnson N."/>
            <person name="Somerville G.A."/>
        </authorList>
    </citation>
    <scope>NUCLEOTIDE SEQUENCE [LARGE SCALE GENOMIC DNA]</scope>
    <source>
        <strain evidence="4">ATCC 10762 / DSM 40127 / CCM 3239 / JCM 4008 / LMG 5968 / NBRC 12843 / NCIMB 8234 / A-377</strain>
    </source>
</reference>
<evidence type="ECO:0000313" key="2">
    <source>
        <dbReference type="EMBL" id="GGU69520.1"/>
    </source>
</evidence>
<feature type="transmembrane region" description="Helical" evidence="1">
    <location>
        <begin position="85"/>
        <end position="106"/>
    </location>
</feature>